<proteinExistence type="evidence at transcript level"/>
<feature type="binding site" evidence="9">
    <location>
        <position position="70"/>
    </location>
    <ligand>
        <name>FAD</name>
        <dbReference type="ChEBI" id="CHEBI:57692"/>
    </ligand>
</feature>
<feature type="binding site" evidence="9">
    <location>
        <position position="37"/>
    </location>
    <ligand>
        <name>FAD</name>
        <dbReference type="ChEBI" id="CHEBI:57692"/>
    </ligand>
</feature>
<gene>
    <name evidence="11" type="primary">ARH1</name>
</gene>
<evidence type="ECO:0000256" key="8">
    <source>
        <dbReference type="PIRNR" id="PIRNR000362"/>
    </source>
</evidence>
<accession>A0A192ZIW3</accession>
<dbReference type="InterPro" id="IPR055275">
    <property type="entry name" value="Ferredox_Rdtase"/>
</dbReference>
<feature type="binding site" evidence="10">
    <location>
        <position position="265"/>
    </location>
    <ligand>
        <name>NADP(+)</name>
        <dbReference type="ChEBI" id="CHEBI:58349"/>
    </ligand>
</feature>
<keyword evidence="3 8" id="KW-0285">Flavoprotein</keyword>
<dbReference type="AlphaFoldDB" id="A0A192ZIW3"/>
<keyword evidence="8" id="KW-0496">Mitochondrion</keyword>
<dbReference type="EMBL" id="KT984530">
    <property type="protein sequence ID" value="ANM86750.1"/>
    <property type="molecule type" value="mRNA"/>
</dbReference>
<evidence type="ECO:0000256" key="2">
    <source>
        <dbReference type="ARBA" id="ARBA00008312"/>
    </source>
</evidence>
<feature type="binding site" evidence="9">
    <location>
        <position position="441"/>
    </location>
    <ligand>
        <name>FAD</name>
        <dbReference type="ChEBI" id="CHEBI:57692"/>
    </ligand>
</feature>
<reference evidence="11" key="1">
    <citation type="journal article" date="2016" name="Mol. Biol. Evol.">
        <title>Novel hydrogenosomes in the microaerophilic jakobid Stygiella incarcerata.</title>
        <authorList>
            <person name="Leger M.M."/>
            <person name="Eme L."/>
            <person name="Hug L.A."/>
            <person name="Roger A.J."/>
        </authorList>
    </citation>
    <scope>NUCLEOTIDE SEQUENCE</scope>
</reference>
<name>A0A192ZIW3_9EUKA</name>
<sequence>MLAQFLAGQRPCARLLLRPLHSQCPAFRVGIIGSGPSGLYTADALLGTGNHIRQNLEIDIFDKLPVPYGLLRYGVAPDHPEVLSIIPSVFEKLFLSPSTSTSTSGSTSSSRCRFFGNVDIPKDLSIDELKRHYHAVVMAIGCQDPVLLPSLQDPVVLESNGITDQVMSVNDFNKWYNGFPDLHHPQSFIKFERLFKNPNVRRAVIIGNGNVALDAARVLMADPIAKFGSTSMPSSVIDTLCASHVEHVTIMGRRGPVQAAFTTKELRELIELPNVVACIHEKEKCFQGINLNDRILSRPQRRLLELLASLPDTKDAVSPEDNDTNGCDKDQNRKKKKIVEFRFLASPLAVQRLFPQSMMMLECEKNVLRKKGIQVECVPLVGDGRNASEQKGVREYLPVDVIMTSIGYRGIPIEGLSFSEKKGTLIHKNGHVGDNVFASGWIKRGPKGIVGSNKWDAEQTTQTIIGMADLLLERHSMVMGMSVNEEEDISILLRQKGIRFVDFKGWQQIEDVEKKRGKERKKLVEKVTSVQEMLEIVQRERENVQIR</sequence>
<dbReference type="InterPro" id="IPR036188">
    <property type="entry name" value="FAD/NAD-bd_sf"/>
</dbReference>
<feature type="binding site" evidence="10">
    <location>
        <begin position="253"/>
        <end position="254"/>
    </location>
    <ligand>
        <name>NADP(+)</name>
        <dbReference type="ChEBI" id="CHEBI:58349"/>
    </ligand>
</feature>
<evidence type="ECO:0000313" key="11">
    <source>
        <dbReference type="EMBL" id="ANM86750.1"/>
    </source>
</evidence>
<dbReference type="PIRSF" id="PIRSF000362">
    <property type="entry name" value="FNR"/>
    <property type="match status" value="1"/>
</dbReference>
<keyword evidence="6 8" id="KW-0560">Oxidoreductase</keyword>
<evidence type="ECO:0000256" key="9">
    <source>
        <dbReference type="PIRSR" id="PIRSR000362-1"/>
    </source>
</evidence>
<evidence type="ECO:0000256" key="1">
    <source>
        <dbReference type="ARBA" id="ARBA00001974"/>
    </source>
</evidence>
<evidence type="ECO:0000256" key="6">
    <source>
        <dbReference type="ARBA" id="ARBA00023002"/>
    </source>
</evidence>
<dbReference type="SUPFAM" id="SSF51971">
    <property type="entry name" value="Nucleotide-binding domain"/>
    <property type="match status" value="1"/>
</dbReference>
<evidence type="ECO:0000256" key="5">
    <source>
        <dbReference type="ARBA" id="ARBA00022857"/>
    </source>
</evidence>
<evidence type="ECO:0000256" key="4">
    <source>
        <dbReference type="ARBA" id="ARBA00022827"/>
    </source>
</evidence>
<evidence type="ECO:0000256" key="10">
    <source>
        <dbReference type="PIRSR" id="PIRSR000362-2"/>
    </source>
</evidence>
<dbReference type="Gene3D" id="3.50.50.60">
    <property type="entry name" value="FAD/NAD(P)-binding domain"/>
    <property type="match status" value="1"/>
</dbReference>
<keyword evidence="4 8" id="KW-0274">FAD</keyword>
<feature type="binding site" evidence="9">
    <location>
        <position position="120"/>
    </location>
    <ligand>
        <name>FAD</name>
        <dbReference type="ChEBI" id="CHEBI:57692"/>
    </ligand>
</feature>
<dbReference type="PANTHER" id="PTHR48467">
    <property type="entry name" value="GLUTAMATE SYNTHASE 1 [NADH], CHLOROPLASTIC-LIKE"/>
    <property type="match status" value="1"/>
</dbReference>
<feature type="binding site" evidence="10">
    <location>
        <position position="448"/>
    </location>
    <ligand>
        <name>NADP(+)</name>
        <dbReference type="ChEBI" id="CHEBI:58349"/>
    </ligand>
</feature>
<dbReference type="GO" id="GO:0016491">
    <property type="term" value="F:oxidoreductase activity"/>
    <property type="evidence" value="ECO:0007669"/>
    <property type="project" value="UniProtKB-KW"/>
</dbReference>
<comment type="cofactor">
    <cofactor evidence="1 8 9">
        <name>FAD</name>
        <dbReference type="ChEBI" id="CHEBI:57692"/>
    </cofactor>
</comment>
<dbReference type="EC" id="1.18.1.6" evidence="8"/>
<organism evidence="11">
    <name type="scientific">Stygiella incarcerata</name>
    <dbReference type="NCBI Taxonomy" id="1712417"/>
    <lineage>
        <taxon>Eukaryota</taxon>
        <taxon>Discoba</taxon>
        <taxon>Jakobida</taxon>
        <taxon>Andalucina</taxon>
        <taxon>Stygiellidae</taxon>
        <taxon>Stygiella</taxon>
    </lineage>
</organism>
<keyword evidence="5 8" id="KW-0521">NADP</keyword>
<protein>
    <recommendedName>
        <fullName evidence="8">NADPH:adrenodoxin oxidoreductase, mitochondrial</fullName>
        <ecNumber evidence="8">1.18.1.6</ecNumber>
    </recommendedName>
</protein>
<dbReference type="GO" id="GO:0005739">
    <property type="term" value="C:mitochondrion"/>
    <property type="evidence" value="ECO:0007669"/>
    <property type="project" value="UniProtKB-SubCell"/>
</dbReference>
<comment type="catalytic activity">
    <reaction evidence="7 8">
        <text>2 reduced [adrenodoxin] + NADP(+) + H(+) = 2 oxidized [adrenodoxin] + NADPH</text>
        <dbReference type="Rhea" id="RHEA:42312"/>
        <dbReference type="Rhea" id="RHEA-COMP:9998"/>
        <dbReference type="Rhea" id="RHEA-COMP:9999"/>
        <dbReference type="ChEBI" id="CHEBI:15378"/>
        <dbReference type="ChEBI" id="CHEBI:33737"/>
        <dbReference type="ChEBI" id="CHEBI:33738"/>
        <dbReference type="ChEBI" id="CHEBI:57783"/>
        <dbReference type="ChEBI" id="CHEBI:58349"/>
        <dbReference type="EC" id="1.18.1.6"/>
    </reaction>
</comment>
<dbReference type="Gene3D" id="3.40.50.720">
    <property type="entry name" value="NAD(P)-binding Rossmann-like Domain"/>
    <property type="match status" value="1"/>
</dbReference>
<evidence type="ECO:0000256" key="7">
    <source>
        <dbReference type="ARBA" id="ARBA00048933"/>
    </source>
</evidence>
<comment type="subcellular location">
    <subcellularLocation>
        <location evidence="8">Mitochondrion</location>
    </subcellularLocation>
</comment>
<comment type="similarity">
    <text evidence="2 8">Belongs to the ferredoxin--NADP reductase type 1 family.</text>
</comment>
<feature type="binding site" evidence="10">
    <location>
        <begin position="208"/>
        <end position="211"/>
    </location>
    <ligand>
        <name>NADP(+)</name>
        <dbReference type="ChEBI" id="CHEBI:58349"/>
    </ligand>
</feature>
<dbReference type="PANTHER" id="PTHR48467:SF1">
    <property type="entry name" value="GLUTAMATE SYNTHASE 1 [NADH], CHLOROPLASTIC-LIKE"/>
    <property type="match status" value="1"/>
</dbReference>
<dbReference type="InterPro" id="IPR021163">
    <property type="entry name" value="Ferredox_Rdtase_adrenod"/>
</dbReference>
<evidence type="ECO:0000256" key="3">
    <source>
        <dbReference type="ARBA" id="ARBA00022630"/>
    </source>
</evidence>